<keyword evidence="2" id="KW-0479">Metal-binding</keyword>
<evidence type="ECO:0000313" key="10">
    <source>
        <dbReference type="Proteomes" id="UP000309450"/>
    </source>
</evidence>
<dbReference type="GO" id="GO:0046872">
    <property type="term" value="F:metal ion binding"/>
    <property type="evidence" value="ECO:0007669"/>
    <property type="project" value="UniProtKB-KW"/>
</dbReference>
<proteinExistence type="inferred from homology"/>
<keyword evidence="1 6" id="KW-0645">Protease</keyword>
<dbReference type="Proteomes" id="UP000309450">
    <property type="component" value="Unassembled WGS sequence"/>
</dbReference>
<evidence type="ECO:0000259" key="8">
    <source>
        <dbReference type="Pfam" id="PF01435"/>
    </source>
</evidence>
<organism evidence="9 10">
    <name type="scientific">Aliigemmobacter aestuarii</name>
    <dbReference type="NCBI Taxonomy" id="1445661"/>
    <lineage>
        <taxon>Bacteria</taxon>
        <taxon>Pseudomonadati</taxon>
        <taxon>Pseudomonadota</taxon>
        <taxon>Alphaproteobacteria</taxon>
        <taxon>Rhodobacterales</taxon>
        <taxon>Paracoccaceae</taxon>
        <taxon>Aliigemmobacter</taxon>
    </lineage>
</organism>
<dbReference type="GO" id="GO:0016020">
    <property type="term" value="C:membrane"/>
    <property type="evidence" value="ECO:0007669"/>
    <property type="project" value="TreeGrafter"/>
</dbReference>
<evidence type="ECO:0000256" key="3">
    <source>
        <dbReference type="ARBA" id="ARBA00022801"/>
    </source>
</evidence>
<evidence type="ECO:0000256" key="5">
    <source>
        <dbReference type="ARBA" id="ARBA00023049"/>
    </source>
</evidence>
<protein>
    <submittedName>
        <fullName evidence="9">Peptidase M48</fullName>
    </submittedName>
</protein>
<comment type="cofactor">
    <cofactor evidence="6">
        <name>Zn(2+)</name>
        <dbReference type="ChEBI" id="CHEBI:29105"/>
    </cofactor>
    <text evidence="6">Binds 1 zinc ion per subunit.</text>
</comment>
<dbReference type="RefSeq" id="WP_136395767.1">
    <property type="nucleotide sequence ID" value="NZ_SSND01000005.1"/>
</dbReference>
<evidence type="ECO:0000313" key="9">
    <source>
        <dbReference type="EMBL" id="THD81507.1"/>
    </source>
</evidence>
<evidence type="ECO:0000256" key="1">
    <source>
        <dbReference type="ARBA" id="ARBA00022670"/>
    </source>
</evidence>
<feature type="domain" description="Peptidase M48" evidence="8">
    <location>
        <begin position="86"/>
        <end position="242"/>
    </location>
</feature>
<dbReference type="CDD" id="cd07324">
    <property type="entry name" value="M48C_Oma1-like"/>
    <property type="match status" value="1"/>
</dbReference>
<dbReference type="InterPro" id="IPR051156">
    <property type="entry name" value="Mito/Outer_Membr_Metalloprot"/>
</dbReference>
<evidence type="ECO:0000256" key="2">
    <source>
        <dbReference type="ARBA" id="ARBA00022723"/>
    </source>
</evidence>
<dbReference type="GO" id="GO:0051603">
    <property type="term" value="P:proteolysis involved in protein catabolic process"/>
    <property type="evidence" value="ECO:0007669"/>
    <property type="project" value="TreeGrafter"/>
</dbReference>
<keyword evidence="5 6" id="KW-0482">Metalloprotease</keyword>
<dbReference type="InterPro" id="IPR001915">
    <property type="entry name" value="Peptidase_M48"/>
</dbReference>
<reference evidence="9 10" key="1">
    <citation type="submission" date="2019-04" db="EMBL/GenBank/DDBJ databases">
        <title>Draft genome sequence of Gemmobacter aestuarii sp. nov.</title>
        <authorList>
            <person name="Hameed A."/>
            <person name="Lin S.-Y."/>
            <person name="Shahina M."/>
            <person name="Lai W.-A."/>
            <person name="Young C.-C."/>
        </authorList>
    </citation>
    <scope>NUCLEOTIDE SEQUENCE [LARGE SCALE GENOMIC DNA]</scope>
    <source>
        <strain evidence="9 10">CC-PW-75</strain>
    </source>
</reference>
<dbReference type="OrthoDB" id="7338723at2"/>
<sequence>MPQFALFRGLVAAAGLALVAACVPVAPPSPPPSSSPEVPAVGVAPQPPIVPPREAARNFVTVVQRVKPVAEAVCRETTRGVPCDLQIVVDDRPGLPPNAYQTLDRFGRPIVAFTVALIADARNEDELAFVMGHEAAHHIAGHIPRQQETALTGALVAGVLASVSGADPEAIRQAQDIGATLGARTFSKEFELEADQLGTIIAHRAGYDPLRGAQFFTRLPDPGDRFLGSHPPNGERIAAVRATLDRLR</sequence>
<gene>
    <name evidence="9" type="ORF">E7811_16485</name>
</gene>
<evidence type="ECO:0000256" key="4">
    <source>
        <dbReference type="ARBA" id="ARBA00022833"/>
    </source>
</evidence>
<accession>A0A4S3MJF1</accession>
<comment type="similarity">
    <text evidence="6">Belongs to the peptidase M48 family.</text>
</comment>
<dbReference type="AlphaFoldDB" id="A0A4S3MJF1"/>
<comment type="caution">
    <text evidence="9">The sequence shown here is derived from an EMBL/GenBank/DDBJ whole genome shotgun (WGS) entry which is preliminary data.</text>
</comment>
<keyword evidence="10" id="KW-1185">Reference proteome</keyword>
<name>A0A4S3MJF1_9RHOB</name>
<evidence type="ECO:0000256" key="6">
    <source>
        <dbReference type="RuleBase" id="RU003983"/>
    </source>
</evidence>
<keyword evidence="3 6" id="KW-0378">Hydrolase</keyword>
<evidence type="ECO:0000256" key="7">
    <source>
        <dbReference type="SAM" id="SignalP"/>
    </source>
</evidence>
<keyword evidence="4 6" id="KW-0862">Zinc</keyword>
<dbReference type="Pfam" id="PF01435">
    <property type="entry name" value="Peptidase_M48"/>
    <property type="match status" value="1"/>
</dbReference>
<dbReference type="GO" id="GO:0004222">
    <property type="term" value="F:metalloendopeptidase activity"/>
    <property type="evidence" value="ECO:0007669"/>
    <property type="project" value="InterPro"/>
</dbReference>
<feature type="chain" id="PRO_5020453342" evidence="7">
    <location>
        <begin position="26"/>
        <end position="248"/>
    </location>
</feature>
<keyword evidence="7" id="KW-0732">Signal</keyword>
<dbReference type="PANTHER" id="PTHR22726">
    <property type="entry name" value="METALLOENDOPEPTIDASE OMA1"/>
    <property type="match status" value="1"/>
</dbReference>
<dbReference type="PANTHER" id="PTHR22726:SF1">
    <property type="entry name" value="METALLOENDOPEPTIDASE OMA1, MITOCHONDRIAL"/>
    <property type="match status" value="1"/>
</dbReference>
<dbReference type="EMBL" id="SSND01000005">
    <property type="protein sequence ID" value="THD81507.1"/>
    <property type="molecule type" value="Genomic_DNA"/>
</dbReference>
<dbReference type="Gene3D" id="3.30.2010.10">
    <property type="entry name" value="Metalloproteases ('zincins'), catalytic domain"/>
    <property type="match status" value="1"/>
</dbReference>
<feature type="signal peptide" evidence="7">
    <location>
        <begin position="1"/>
        <end position="25"/>
    </location>
</feature>